<evidence type="ECO:0000313" key="10">
    <source>
        <dbReference type="EMBL" id="GAK56822.1"/>
    </source>
</evidence>
<comment type="catalytic activity">
    <reaction evidence="8">
        <text>arsenic triglutathione + 3 [thioredoxin]-dithiol + 3 S-adenosyl-L-methionine = trimethylarsine + 3 [thioredoxin]-disulfide + 3 glutathione + 3 S-adenosyl-L-homocysteine + 3 H(+)</text>
        <dbReference type="Rhea" id="RHEA:69432"/>
        <dbReference type="Rhea" id="RHEA-COMP:10698"/>
        <dbReference type="Rhea" id="RHEA-COMP:10700"/>
        <dbReference type="ChEBI" id="CHEBI:15378"/>
        <dbReference type="ChEBI" id="CHEBI:27130"/>
        <dbReference type="ChEBI" id="CHEBI:29950"/>
        <dbReference type="ChEBI" id="CHEBI:50058"/>
        <dbReference type="ChEBI" id="CHEBI:57856"/>
        <dbReference type="ChEBI" id="CHEBI:57925"/>
        <dbReference type="ChEBI" id="CHEBI:59789"/>
        <dbReference type="ChEBI" id="CHEBI:183640"/>
        <dbReference type="EC" id="2.1.1.137"/>
    </reaction>
</comment>
<dbReference type="InterPro" id="IPR025714">
    <property type="entry name" value="Methyltranfer_dom"/>
</dbReference>
<keyword evidence="1 10" id="KW-0808">Transferase</keyword>
<dbReference type="InterPro" id="IPR026669">
    <property type="entry name" value="Arsenite_MeTrfase-like"/>
</dbReference>
<dbReference type="EC" id="2.1.1.137" evidence="4"/>
<dbReference type="AlphaFoldDB" id="A0A081BWW7"/>
<feature type="domain" description="Methyltransferase" evidence="9">
    <location>
        <begin position="34"/>
        <end position="180"/>
    </location>
</feature>
<dbReference type="PANTHER" id="PTHR43675:SF8">
    <property type="entry name" value="ARSENITE METHYLTRANSFERASE"/>
    <property type="match status" value="1"/>
</dbReference>
<dbReference type="Gene3D" id="3.40.50.150">
    <property type="entry name" value="Vaccinia Virus protein VP39"/>
    <property type="match status" value="1"/>
</dbReference>
<protein>
    <recommendedName>
        <fullName evidence="5">Arsenite methyltransferase</fullName>
        <ecNumber evidence="4">2.1.1.137</ecNumber>
    </recommendedName>
</protein>
<reference evidence="10" key="1">
    <citation type="journal article" date="2015" name="PeerJ">
        <title>First genomic representation of candidate bacterial phylum KSB3 points to enhanced environmental sensing as a trigger of wastewater bulking.</title>
        <authorList>
            <person name="Sekiguchi Y."/>
            <person name="Ohashi A."/>
            <person name="Parks D.H."/>
            <person name="Yamauchi T."/>
            <person name="Tyson G.W."/>
            <person name="Hugenholtz P."/>
        </authorList>
    </citation>
    <scope>NUCLEOTIDE SEQUENCE [LARGE SCALE GENOMIC DNA]</scope>
</reference>
<evidence type="ECO:0000313" key="11">
    <source>
        <dbReference type="Proteomes" id="UP000030661"/>
    </source>
</evidence>
<accession>A0A081BWW7</accession>
<dbReference type="GO" id="GO:0030791">
    <property type="term" value="F:arsenite methyltransferase activity"/>
    <property type="evidence" value="ECO:0007669"/>
    <property type="project" value="UniProtKB-EC"/>
</dbReference>
<dbReference type="HOGENOM" id="CLU_052868_1_2_0"/>
<dbReference type="EMBL" id="DF820465">
    <property type="protein sequence ID" value="GAK56822.1"/>
    <property type="molecule type" value="Genomic_DNA"/>
</dbReference>
<organism evidence="10">
    <name type="scientific">Vecturithrix granuli</name>
    <dbReference type="NCBI Taxonomy" id="1499967"/>
    <lineage>
        <taxon>Bacteria</taxon>
        <taxon>Candidatus Moduliflexota</taxon>
        <taxon>Candidatus Vecturitrichia</taxon>
        <taxon>Candidatus Vecturitrichales</taxon>
        <taxon>Candidatus Vecturitrichaceae</taxon>
        <taxon>Candidatus Vecturithrix</taxon>
    </lineage>
</organism>
<dbReference type="NCBIfam" id="NF008823">
    <property type="entry name" value="PRK11873.1"/>
    <property type="match status" value="1"/>
</dbReference>
<dbReference type="InterPro" id="IPR029063">
    <property type="entry name" value="SAM-dependent_MTases_sf"/>
</dbReference>
<sequence>MSSPGQFSTPAVVYDAGADLGLGCGLPTQFAAITEGNVVLDLGSGAGNDVFVARSLVGDSGKVIGVDMTEAMIAQAQQNLAKLGYKNIEFRLGDIESLPVKDNEIDVVVSNCVLNLVPNKTKAFQEIYRVLKPGGHFCISDIVLRGELPEKLKSLAELYAGCVAGALQYDEYLHAIREAGFVDLEIHKDHQYIVPNATLAQYLNQEDIQIYRQSNAGVFSITASARKPSRTE</sequence>
<name>A0A081BWW7_VECG1</name>
<evidence type="ECO:0000256" key="6">
    <source>
        <dbReference type="ARBA" id="ARBA00047941"/>
    </source>
</evidence>
<comment type="catalytic activity">
    <reaction evidence="7">
        <text>arsenic triglutathione + 2 [thioredoxin]-dithiol + 2 S-adenosyl-L-methionine + H2O = dimethylarsinous acid + 2 [thioredoxin]-disulfide + 3 glutathione + 2 S-adenosyl-L-homocysteine + 2 H(+)</text>
        <dbReference type="Rhea" id="RHEA:69464"/>
        <dbReference type="Rhea" id="RHEA-COMP:10698"/>
        <dbReference type="Rhea" id="RHEA-COMP:10700"/>
        <dbReference type="ChEBI" id="CHEBI:15377"/>
        <dbReference type="ChEBI" id="CHEBI:15378"/>
        <dbReference type="ChEBI" id="CHEBI:23808"/>
        <dbReference type="ChEBI" id="CHEBI:29950"/>
        <dbReference type="ChEBI" id="CHEBI:50058"/>
        <dbReference type="ChEBI" id="CHEBI:57856"/>
        <dbReference type="ChEBI" id="CHEBI:57925"/>
        <dbReference type="ChEBI" id="CHEBI:59789"/>
        <dbReference type="ChEBI" id="CHEBI:183640"/>
        <dbReference type="EC" id="2.1.1.137"/>
    </reaction>
</comment>
<evidence type="ECO:0000256" key="8">
    <source>
        <dbReference type="ARBA" id="ARBA00048428"/>
    </source>
</evidence>
<evidence type="ECO:0000256" key="4">
    <source>
        <dbReference type="ARBA" id="ARBA00034521"/>
    </source>
</evidence>
<proteinExistence type="inferred from homology"/>
<evidence type="ECO:0000256" key="2">
    <source>
        <dbReference type="ARBA" id="ARBA00022691"/>
    </source>
</evidence>
<dbReference type="STRING" id="1499967.U27_03786"/>
<evidence type="ECO:0000256" key="3">
    <source>
        <dbReference type="ARBA" id="ARBA00034487"/>
    </source>
</evidence>
<dbReference type="Proteomes" id="UP000030661">
    <property type="component" value="Unassembled WGS sequence"/>
</dbReference>
<dbReference type="Pfam" id="PF13847">
    <property type="entry name" value="Methyltransf_31"/>
    <property type="match status" value="1"/>
</dbReference>
<evidence type="ECO:0000256" key="5">
    <source>
        <dbReference type="ARBA" id="ARBA00034545"/>
    </source>
</evidence>
<dbReference type="eggNOG" id="COG2226">
    <property type="taxonomic scope" value="Bacteria"/>
</dbReference>
<comment type="catalytic activity">
    <reaction evidence="6">
        <text>arsenic triglutathione + [thioredoxin]-dithiol + S-adenosyl-L-methionine + 2 H2O = methylarsonous acid + [thioredoxin]-disulfide + 3 glutathione + S-adenosyl-L-homocysteine + H(+)</text>
        <dbReference type="Rhea" id="RHEA:69460"/>
        <dbReference type="Rhea" id="RHEA-COMP:10698"/>
        <dbReference type="Rhea" id="RHEA-COMP:10700"/>
        <dbReference type="ChEBI" id="CHEBI:15377"/>
        <dbReference type="ChEBI" id="CHEBI:15378"/>
        <dbReference type="ChEBI" id="CHEBI:17826"/>
        <dbReference type="ChEBI" id="CHEBI:29950"/>
        <dbReference type="ChEBI" id="CHEBI:50058"/>
        <dbReference type="ChEBI" id="CHEBI:57856"/>
        <dbReference type="ChEBI" id="CHEBI:57925"/>
        <dbReference type="ChEBI" id="CHEBI:59789"/>
        <dbReference type="ChEBI" id="CHEBI:183640"/>
        <dbReference type="EC" id="2.1.1.137"/>
    </reaction>
</comment>
<dbReference type="SUPFAM" id="SSF53335">
    <property type="entry name" value="S-adenosyl-L-methionine-dependent methyltransferases"/>
    <property type="match status" value="1"/>
</dbReference>
<evidence type="ECO:0000256" key="1">
    <source>
        <dbReference type="ARBA" id="ARBA00022679"/>
    </source>
</evidence>
<evidence type="ECO:0000259" key="9">
    <source>
        <dbReference type="Pfam" id="PF13847"/>
    </source>
</evidence>
<dbReference type="CDD" id="cd02440">
    <property type="entry name" value="AdoMet_MTases"/>
    <property type="match status" value="1"/>
</dbReference>
<comment type="similarity">
    <text evidence="3">Belongs to the methyltransferase superfamily. Arsenite methyltransferase family.</text>
</comment>
<keyword evidence="2" id="KW-0949">S-adenosyl-L-methionine</keyword>
<dbReference type="PANTHER" id="PTHR43675">
    <property type="entry name" value="ARSENITE METHYLTRANSFERASE"/>
    <property type="match status" value="1"/>
</dbReference>
<keyword evidence="11" id="KW-1185">Reference proteome</keyword>
<gene>
    <name evidence="10" type="ORF">U27_03786</name>
</gene>
<dbReference type="GO" id="GO:0032259">
    <property type="term" value="P:methylation"/>
    <property type="evidence" value="ECO:0007669"/>
    <property type="project" value="UniProtKB-KW"/>
</dbReference>
<keyword evidence="10" id="KW-0489">Methyltransferase</keyword>
<evidence type="ECO:0000256" key="7">
    <source>
        <dbReference type="ARBA" id="ARBA00047943"/>
    </source>
</evidence>